<keyword evidence="2" id="KW-0677">Repeat</keyword>
<dbReference type="SUPFAM" id="SSF117281">
    <property type="entry name" value="Kelch motif"/>
    <property type="match status" value="1"/>
</dbReference>
<evidence type="ECO:0000256" key="1">
    <source>
        <dbReference type="ARBA" id="ARBA00022441"/>
    </source>
</evidence>
<dbReference type="PANTHER" id="PTHR46647:SF1">
    <property type="entry name" value="RAB9 EFFECTOR PROTEIN WITH KELCH MOTIFS"/>
    <property type="match status" value="1"/>
</dbReference>
<dbReference type="Proteomes" id="UP001651158">
    <property type="component" value="Unassembled WGS sequence"/>
</dbReference>
<keyword evidence="1" id="KW-0880">Kelch repeat</keyword>
<organism evidence="6 7">
    <name type="scientific">Taenia crassiceps</name>
    <dbReference type="NCBI Taxonomy" id="6207"/>
    <lineage>
        <taxon>Eukaryota</taxon>
        <taxon>Metazoa</taxon>
        <taxon>Spiralia</taxon>
        <taxon>Lophotrochozoa</taxon>
        <taxon>Platyhelminthes</taxon>
        <taxon>Cestoda</taxon>
        <taxon>Eucestoda</taxon>
        <taxon>Cyclophyllidea</taxon>
        <taxon>Taeniidae</taxon>
        <taxon>Taenia</taxon>
    </lineage>
</organism>
<dbReference type="Gene3D" id="2.120.10.80">
    <property type="entry name" value="Kelch-type beta propeller"/>
    <property type="match status" value="2"/>
</dbReference>
<sequence length="513" mass="57073">MEIDEANFIINELILEYMKFNNLQFSESVFRSEMKHKHEPMSRRLLCQSLNVKPAVSARIPMDDSKPHSVAGVPPFAEKPVPLLLFDFVAAHRQISSRLLPVHIDAFLAIGFHRWGYVLKCDMLNVGKGAALARVGHTAHHLHTDDGLDWLLLLGGADSSSCCKNSLLYSIRNGHVHLIETPDSLSEPGFERYEHASVLLDNELVIFGGATAVRPLNDVIHAKLEMKVSASSPGCLFDSSVSTTTTTDVAPRTQHTAACLTYTDELVVFAGGDRGSAPVEDQKVHLYEVKTRRWRVIEVRNESEAPCFRMGHLMLPLPPPLPSQDLHPVTTTTLYVHGGMAGSNFFDDLFCLSIERVLRKDETHVIGEWQNIRAAVTQEGPWPSPRAGHGGAFIRSSTSSSSSRFFIFGGVNAGGTLNDLQYFDTESTQWTTVMPSQGEVPRPRLDFAFTTVRLKVPCRELILQSALDSKDLSTEKKQVEESLVWRNFLFIHGGMDAGREIFHDAYFCCLNDA</sequence>
<feature type="domain" description="FGFR1 oncogene partner (FOP) N-terminal dimerisation" evidence="5">
    <location>
        <begin position="9"/>
        <end position="54"/>
    </location>
</feature>
<dbReference type="InterPro" id="IPR015915">
    <property type="entry name" value="Kelch-typ_b-propeller"/>
</dbReference>
<name>A0ABR4QF84_9CEST</name>
<gene>
    <name evidence="6" type="ORF">TcWFU_009779</name>
</gene>
<evidence type="ECO:0000256" key="4">
    <source>
        <dbReference type="ARBA" id="ARBA00039295"/>
    </source>
</evidence>
<comment type="function">
    <text evidence="3">Rab9 effector required for endosome to trans-Golgi network (TGN) transport.</text>
</comment>
<accession>A0ABR4QF84</accession>
<dbReference type="PANTHER" id="PTHR46647">
    <property type="entry name" value="RAB9 EFFECTOR PROTEIN WITH KELCH MOTIFS"/>
    <property type="match status" value="1"/>
</dbReference>
<dbReference type="Pfam" id="PF24681">
    <property type="entry name" value="Kelch_KLHDC2_KLHL20_DRC7"/>
    <property type="match status" value="2"/>
</dbReference>
<evidence type="ECO:0000256" key="3">
    <source>
        <dbReference type="ARBA" id="ARBA00037224"/>
    </source>
</evidence>
<proteinExistence type="predicted"/>
<evidence type="ECO:0000313" key="7">
    <source>
        <dbReference type="Proteomes" id="UP001651158"/>
    </source>
</evidence>
<protein>
    <recommendedName>
        <fullName evidence="4">Rab9 effector protein with kelch motifs</fullName>
    </recommendedName>
</protein>
<evidence type="ECO:0000313" key="6">
    <source>
        <dbReference type="EMBL" id="KAL5108223.1"/>
    </source>
</evidence>
<dbReference type="EMBL" id="JAKROA010000004">
    <property type="protein sequence ID" value="KAL5108223.1"/>
    <property type="molecule type" value="Genomic_DNA"/>
</dbReference>
<reference evidence="6 7" key="1">
    <citation type="journal article" date="2022" name="Front. Cell. Infect. Microbiol.">
        <title>The Genomes of Two Strains of Taenia crassiceps the Animal Model for the Study of Human Cysticercosis.</title>
        <authorList>
            <person name="Bobes R.J."/>
            <person name="Estrada K."/>
            <person name="Rios-Valencia D.G."/>
            <person name="Calderon-Gallegos A."/>
            <person name="de la Torre P."/>
            <person name="Carrero J.C."/>
            <person name="Sanchez-Flores A."/>
            <person name="Laclette J.P."/>
        </authorList>
    </citation>
    <scope>NUCLEOTIDE SEQUENCE [LARGE SCALE GENOMIC DNA]</scope>
    <source>
        <strain evidence="6">WFUcys</strain>
    </source>
</reference>
<comment type="caution">
    <text evidence="6">The sequence shown here is derived from an EMBL/GenBank/DDBJ whole genome shotgun (WGS) entry which is preliminary data.</text>
</comment>
<evidence type="ECO:0000256" key="2">
    <source>
        <dbReference type="ARBA" id="ARBA00022737"/>
    </source>
</evidence>
<keyword evidence="7" id="KW-1185">Reference proteome</keyword>
<dbReference type="PROSITE" id="PS50896">
    <property type="entry name" value="LISH"/>
    <property type="match status" value="1"/>
</dbReference>
<dbReference type="Pfam" id="PF09398">
    <property type="entry name" value="FOP_dimer"/>
    <property type="match status" value="1"/>
</dbReference>
<evidence type="ECO:0000259" key="5">
    <source>
        <dbReference type="Pfam" id="PF09398"/>
    </source>
</evidence>
<dbReference type="InterPro" id="IPR006594">
    <property type="entry name" value="LisH"/>
</dbReference>
<dbReference type="Gene3D" id="1.20.960.40">
    <property type="match status" value="1"/>
</dbReference>
<dbReference type="InterPro" id="IPR018993">
    <property type="entry name" value="FOP_dimerisation-dom_N"/>
</dbReference>
<dbReference type="InterPro" id="IPR052124">
    <property type="entry name" value="Rab9_kelch_effector"/>
</dbReference>